<evidence type="ECO:0000313" key="2">
    <source>
        <dbReference type="Proteomes" id="UP000886998"/>
    </source>
</evidence>
<dbReference type="OrthoDB" id="6434769at2759"/>
<sequence>MTDDLTHNWTVFEKLFLTRLDLTSQGVFRLKTLEISQEHQQRTGKFEICNSVRDAAGQAYPDNKSVANGLASNGRYQSSSRFNFSFMNRSILKRVRNVIHGCRSSDLEDPMLAKPFSSQEFLFCLSPLGFESLF</sequence>
<reference evidence="1" key="1">
    <citation type="submission" date="2020-08" db="EMBL/GenBank/DDBJ databases">
        <title>Multicomponent nature underlies the extraordinary mechanical properties of spider dragline silk.</title>
        <authorList>
            <person name="Kono N."/>
            <person name="Nakamura H."/>
            <person name="Mori M."/>
            <person name="Yoshida Y."/>
            <person name="Ohtoshi R."/>
            <person name="Malay A.D."/>
            <person name="Moran D.A.P."/>
            <person name="Tomita M."/>
            <person name="Numata K."/>
            <person name="Arakawa K."/>
        </authorList>
    </citation>
    <scope>NUCLEOTIDE SEQUENCE</scope>
</reference>
<dbReference type="Proteomes" id="UP000886998">
    <property type="component" value="Unassembled WGS sequence"/>
</dbReference>
<dbReference type="AlphaFoldDB" id="A0A8X6ISY2"/>
<name>A0A8X6ISY2_9ARAC</name>
<organism evidence="1 2">
    <name type="scientific">Trichonephila inaurata madagascariensis</name>
    <dbReference type="NCBI Taxonomy" id="2747483"/>
    <lineage>
        <taxon>Eukaryota</taxon>
        <taxon>Metazoa</taxon>
        <taxon>Ecdysozoa</taxon>
        <taxon>Arthropoda</taxon>
        <taxon>Chelicerata</taxon>
        <taxon>Arachnida</taxon>
        <taxon>Araneae</taxon>
        <taxon>Araneomorphae</taxon>
        <taxon>Entelegynae</taxon>
        <taxon>Araneoidea</taxon>
        <taxon>Nephilidae</taxon>
        <taxon>Trichonephila</taxon>
        <taxon>Trichonephila inaurata</taxon>
    </lineage>
</organism>
<gene>
    <name evidence="1" type="ORF">TNIN_387901</name>
</gene>
<comment type="caution">
    <text evidence="1">The sequence shown here is derived from an EMBL/GenBank/DDBJ whole genome shotgun (WGS) entry which is preliminary data.</text>
</comment>
<proteinExistence type="predicted"/>
<accession>A0A8X6ISY2</accession>
<evidence type="ECO:0000313" key="1">
    <source>
        <dbReference type="EMBL" id="GFS58875.1"/>
    </source>
</evidence>
<keyword evidence="2" id="KW-1185">Reference proteome</keyword>
<protein>
    <submittedName>
        <fullName evidence="1">Uncharacterized protein</fullName>
    </submittedName>
</protein>
<dbReference type="EMBL" id="BMAV01027376">
    <property type="protein sequence ID" value="GFS58875.1"/>
    <property type="molecule type" value="Genomic_DNA"/>
</dbReference>